<dbReference type="OrthoDB" id="9818856at2"/>
<sequence length="277" mass="32345">MTFTEYLNTDLDNSDLIFEYYLQYLSNLSSKEFPYEEQIQLKATSTKFINCIDNLSYVVKEKKEKYFDLINAIVEDVKMNRRRKDKSKILLFLLGKNGNIIPKIKDDFEELYSQTLEFIGDASNMRHYRYDNLKLNGFFQPENSNKQQVKQLILDAIELIEKDTTISDKVKKQIIEYLQRVIKKLDNQYINWSSVIGCIKETIIVLGALGGFVGGITPLVLAKEKLEETSTVIEKTSININYKTINETFNIQNVERLEQLNNTIFQLEQNNTNLLEE</sequence>
<proteinExistence type="predicted"/>
<accession>A0A365P168</accession>
<dbReference type="EMBL" id="QLST01000009">
    <property type="protein sequence ID" value="RBA28212.1"/>
    <property type="molecule type" value="Genomic_DNA"/>
</dbReference>
<evidence type="ECO:0000313" key="2">
    <source>
        <dbReference type="Proteomes" id="UP000253319"/>
    </source>
</evidence>
<gene>
    <name evidence="1" type="ORF">DPN68_08655</name>
</gene>
<protein>
    <submittedName>
        <fullName evidence="1">Uncharacterized protein</fullName>
    </submittedName>
</protein>
<dbReference type="AlphaFoldDB" id="A0A365P168"/>
<comment type="caution">
    <text evidence="1">The sequence shown here is derived from an EMBL/GenBank/DDBJ whole genome shotgun (WGS) entry which is preliminary data.</text>
</comment>
<name>A0A365P168_9FLAO</name>
<organism evidence="1 2">
    <name type="scientific">Flavobacterium tibetense</name>
    <dbReference type="NCBI Taxonomy" id="2233533"/>
    <lineage>
        <taxon>Bacteria</taxon>
        <taxon>Pseudomonadati</taxon>
        <taxon>Bacteroidota</taxon>
        <taxon>Flavobacteriia</taxon>
        <taxon>Flavobacteriales</taxon>
        <taxon>Flavobacteriaceae</taxon>
        <taxon>Flavobacterium</taxon>
    </lineage>
</organism>
<keyword evidence="2" id="KW-1185">Reference proteome</keyword>
<dbReference type="RefSeq" id="WP_113989256.1">
    <property type="nucleotide sequence ID" value="NZ_QLST01000009.1"/>
</dbReference>
<evidence type="ECO:0000313" key="1">
    <source>
        <dbReference type="EMBL" id="RBA28212.1"/>
    </source>
</evidence>
<dbReference type="Proteomes" id="UP000253319">
    <property type="component" value="Unassembled WGS sequence"/>
</dbReference>
<reference evidence="1 2" key="1">
    <citation type="submission" date="2018-06" db="EMBL/GenBank/DDBJ databases">
        <title>Flavobacterium tibetense sp. nov., isolated from a wetland YonghuCo on Tibetan Plateau.</title>
        <authorList>
            <person name="Xing P."/>
            <person name="Phurbu D."/>
            <person name="Lu H."/>
        </authorList>
    </citation>
    <scope>NUCLEOTIDE SEQUENCE [LARGE SCALE GENOMIC DNA]</scope>
    <source>
        <strain evidence="1 2">YH5</strain>
    </source>
</reference>